<dbReference type="InterPro" id="IPR029058">
    <property type="entry name" value="AB_hydrolase_fold"/>
</dbReference>
<proteinExistence type="inferred from homology"/>
<sequence>MSHHLVCTVEQGQLLGKMDRDMDGNPFMSFLSIPYAKPPLYQRRFRPPRPPKKWHGIQDATKGPKPCFSLQMDMTGRASFQFPRIKLAGSENCLFLNVFTHKLYKHGSENLRPVMVFIHGGAFITGSISRTTFGPEYLMTEDIVLVLMNYRLGALGFLSIDDPSLEATGNAGLKDQVQALKWVQKNIKQFCGDPSNVTIFGQSAGAVSVHYLVLSPLTKGLFHKAIMQSGTATCPWGRGKNDLAEIVRSSHCKETESAKVLEFLQSMTVRRFFKAQSKNYRSVRGPGAQAVFGPCVEVENPSAVITEEPLELINSGNYNQVPLMFGYTDLEGILGTWGSRCTIKKRLRDLLPYSFKYDKNSDEFRELSQKIVQFYYGKNKPNPGKREIFAQLCSDITFLRGIFQAVKGHVKTCEKPVYLYRMSLETNLNAFKKFLKYKSKGVCHGDDIFYIFKARYTKYKPKSLEETSIRRFVKLWTNFARNSNPTPMNSENLLKTYWYPATEKYLHFLDIGTELICDIDPPELDRVTFWEQISQEVNENYN</sequence>
<evidence type="ECO:0000256" key="3">
    <source>
        <dbReference type="ARBA" id="ARBA00022801"/>
    </source>
</evidence>
<evidence type="ECO:0000256" key="2">
    <source>
        <dbReference type="ARBA" id="ARBA00022487"/>
    </source>
</evidence>
<accession>A0AA38IMD5</accession>
<keyword evidence="7" id="KW-1185">Reference proteome</keyword>
<dbReference type="InterPro" id="IPR002018">
    <property type="entry name" value="CarbesteraseB"/>
</dbReference>
<evidence type="ECO:0000313" key="7">
    <source>
        <dbReference type="Proteomes" id="UP001168821"/>
    </source>
</evidence>
<evidence type="ECO:0000256" key="1">
    <source>
        <dbReference type="ARBA" id="ARBA00005964"/>
    </source>
</evidence>
<name>A0AA38IMD5_9CUCU</name>
<dbReference type="Pfam" id="PF00135">
    <property type="entry name" value="COesterase"/>
    <property type="match status" value="1"/>
</dbReference>
<evidence type="ECO:0000259" key="5">
    <source>
        <dbReference type="Pfam" id="PF00135"/>
    </source>
</evidence>
<comment type="similarity">
    <text evidence="1">Belongs to the type-B carboxylesterase/lipase family.</text>
</comment>
<evidence type="ECO:0000313" key="6">
    <source>
        <dbReference type="EMBL" id="KAJ3657574.1"/>
    </source>
</evidence>
<dbReference type="SUPFAM" id="SSF53474">
    <property type="entry name" value="alpha/beta-Hydrolases"/>
    <property type="match status" value="1"/>
</dbReference>
<dbReference type="EMBL" id="JALNTZ010000003">
    <property type="protein sequence ID" value="KAJ3657574.1"/>
    <property type="molecule type" value="Genomic_DNA"/>
</dbReference>
<protein>
    <recommendedName>
        <fullName evidence="5">Carboxylesterase type B domain-containing protein</fullName>
    </recommendedName>
</protein>
<reference evidence="6" key="1">
    <citation type="journal article" date="2023" name="G3 (Bethesda)">
        <title>Whole genome assemblies of Zophobas morio and Tenebrio molitor.</title>
        <authorList>
            <person name="Kaur S."/>
            <person name="Stinson S.A."/>
            <person name="diCenzo G.C."/>
        </authorList>
    </citation>
    <scope>NUCLEOTIDE SEQUENCE</scope>
    <source>
        <strain evidence="6">QUZm001</strain>
    </source>
</reference>
<feature type="domain" description="Carboxylesterase type B" evidence="5">
    <location>
        <begin position="6"/>
        <end position="515"/>
    </location>
</feature>
<gene>
    <name evidence="6" type="ORF">Zmor_009363</name>
</gene>
<dbReference type="Proteomes" id="UP001168821">
    <property type="component" value="Unassembled WGS sequence"/>
</dbReference>
<keyword evidence="2" id="KW-0719">Serine esterase</keyword>
<dbReference type="PANTHER" id="PTHR43142">
    <property type="entry name" value="CARBOXYLIC ESTER HYDROLASE"/>
    <property type="match status" value="1"/>
</dbReference>
<keyword evidence="3" id="KW-0378">Hydrolase</keyword>
<keyword evidence="4" id="KW-0325">Glycoprotein</keyword>
<dbReference type="AlphaFoldDB" id="A0AA38IMD5"/>
<organism evidence="6 7">
    <name type="scientific">Zophobas morio</name>
    <dbReference type="NCBI Taxonomy" id="2755281"/>
    <lineage>
        <taxon>Eukaryota</taxon>
        <taxon>Metazoa</taxon>
        <taxon>Ecdysozoa</taxon>
        <taxon>Arthropoda</taxon>
        <taxon>Hexapoda</taxon>
        <taxon>Insecta</taxon>
        <taxon>Pterygota</taxon>
        <taxon>Neoptera</taxon>
        <taxon>Endopterygota</taxon>
        <taxon>Coleoptera</taxon>
        <taxon>Polyphaga</taxon>
        <taxon>Cucujiformia</taxon>
        <taxon>Tenebrionidae</taxon>
        <taxon>Zophobas</taxon>
    </lineage>
</organism>
<dbReference type="PANTHER" id="PTHR43142:SF1">
    <property type="entry name" value="CARBOXYLIC ESTER HYDROLASE"/>
    <property type="match status" value="1"/>
</dbReference>
<dbReference type="Gene3D" id="3.40.50.1820">
    <property type="entry name" value="alpha/beta hydrolase"/>
    <property type="match status" value="1"/>
</dbReference>
<dbReference type="GO" id="GO:0052689">
    <property type="term" value="F:carboxylic ester hydrolase activity"/>
    <property type="evidence" value="ECO:0007669"/>
    <property type="project" value="UniProtKB-KW"/>
</dbReference>
<comment type="caution">
    <text evidence="6">The sequence shown here is derived from an EMBL/GenBank/DDBJ whole genome shotgun (WGS) entry which is preliminary data.</text>
</comment>
<evidence type="ECO:0000256" key="4">
    <source>
        <dbReference type="ARBA" id="ARBA00023180"/>
    </source>
</evidence>